<name>A0A0F9B9S6_9ZZZZ</name>
<sequence>LFAESWNSHGGVIRWLAAPGEEFVVIGAEQISCRGVVGLGVGTYSVVWDED</sequence>
<feature type="non-terminal residue" evidence="1">
    <location>
        <position position="1"/>
    </location>
</feature>
<comment type="caution">
    <text evidence="1">The sequence shown here is derived from an EMBL/GenBank/DDBJ whole genome shotgun (WGS) entry which is preliminary data.</text>
</comment>
<accession>A0A0F9B9S6</accession>
<reference evidence="1" key="1">
    <citation type="journal article" date="2015" name="Nature">
        <title>Complex archaea that bridge the gap between prokaryotes and eukaryotes.</title>
        <authorList>
            <person name="Spang A."/>
            <person name="Saw J.H."/>
            <person name="Jorgensen S.L."/>
            <person name="Zaremba-Niedzwiedzka K."/>
            <person name="Martijn J."/>
            <person name="Lind A.E."/>
            <person name="van Eijk R."/>
            <person name="Schleper C."/>
            <person name="Guy L."/>
            <person name="Ettema T.J."/>
        </authorList>
    </citation>
    <scope>NUCLEOTIDE SEQUENCE</scope>
</reference>
<dbReference type="EMBL" id="LAZR01038883">
    <property type="protein sequence ID" value="KKL18400.1"/>
    <property type="molecule type" value="Genomic_DNA"/>
</dbReference>
<proteinExistence type="predicted"/>
<dbReference type="AlphaFoldDB" id="A0A0F9B9S6"/>
<evidence type="ECO:0000313" key="1">
    <source>
        <dbReference type="EMBL" id="KKL18400.1"/>
    </source>
</evidence>
<protein>
    <submittedName>
        <fullName evidence="1">Uncharacterized protein</fullName>
    </submittedName>
</protein>
<gene>
    <name evidence="1" type="ORF">LCGC14_2475870</name>
</gene>
<organism evidence="1">
    <name type="scientific">marine sediment metagenome</name>
    <dbReference type="NCBI Taxonomy" id="412755"/>
    <lineage>
        <taxon>unclassified sequences</taxon>
        <taxon>metagenomes</taxon>
        <taxon>ecological metagenomes</taxon>
    </lineage>
</organism>